<comment type="cofactor">
    <cofactor evidence="14 17">
        <name>Zn(2+)</name>
        <dbReference type="ChEBI" id="CHEBI:29105"/>
    </cofactor>
    <text evidence="14 17">Binds 1 zinc ion.</text>
</comment>
<feature type="active site" description="Proton donor" evidence="15">
    <location>
        <position position="54"/>
    </location>
</feature>
<sequence length="350" mass="36464">MTIDFENAMRTALALAERGPARGVNPRVGCVILAPDGTVLAQGWHRGAGTAHAEVDALSSLAPGAASGATAVVSLEPCNHTGRTGPCSRALVDAGISRVVFAVVDPGGRSSGGADTLRAAGVEVVEGVLEEEAEEFLHDWLTAVRRRRPYVTLKWASTLDGRTAAADGSSRWITGTAARLRVHEQRAAADAILVGTGTVLADDPSLTARGDGGGLLADQPVPVVVGTRAVPDGARVLEHPRTAILERTHDLGEVLDRLYDADVRRVYVEGGPTLASAFVAEGLVDEYLVYLAPALVGGPRLALGDIGVESIGGAHRLRVRSVEILGDDILVTARPGSPAHDPHVLQRETD</sequence>
<comment type="similarity">
    <text evidence="5 14">In the C-terminal section; belongs to the HTP reductase family.</text>
</comment>
<dbReference type="InterPro" id="IPR016193">
    <property type="entry name" value="Cytidine_deaminase-like"/>
</dbReference>
<dbReference type="Pfam" id="PF00383">
    <property type="entry name" value="dCMP_cyt_deam_1"/>
    <property type="match status" value="1"/>
</dbReference>
<feature type="binding site" evidence="16">
    <location>
        <position position="209"/>
    </location>
    <ligand>
        <name>substrate</name>
    </ligand>
</feature>
<reference evidence="20" key="1">
    <citation type="submission" date="2017-04" db="EMBL/GenBank/DDBJ databases">
        <authorList>
            <person name="Varghese N."/>
            <person name="Submissions S."/>
        </authorList>
    </citation>
    <scope>NUCLEOTIDE SEQUENCE [LARGE SCALE GENOMIC DNA]</scope>
    <source>
        <strain evidence="20">VKM Ac-2121</strain>
    </source>
</reference>
<feature type="binding site" evidence="16">
    <location>
        <position position="227"/>
    </location>
    <ligand>
        <name>NADP(+)</name>
        <dbReference type="ChEBI" id="CHEBI:58349"/>
    </ligand>
</feature>
<keyword evidence="8 14" id="KW-0862">Zinc</keyword>
<evidence type="ECO:0000256" key="17">
    <source>
        <dbReference type="PIRSR" id="PIRSR006769-3"/>
    </source>
</evidence>
<evidence type="ECO:0000313" key="20">
    <source>
        <dbReference type="Proteomes" id="UP000193711"/>
    </source>
</evidence>
<name>A0A1X7P7A0_9MICO</name>
<evidence type="ECO:0000256" key="12">
    <source>
        <dbReference type="ARBA" id="ARBA00049861"/>
    </source>
</evidence>
<proteinExistence type="inferred from homology"/>
<dbReference type="GO" id="GO:0008703">
    <property type="term" value="F:5-amino-6-(5-phosphoribosylamino)uracil reductase activity"/>
    <property type="evidence" value="ECO:0007669"/>
    <property type="project" value="UniProtKB-EC"/>
</dbReference>
<comment type="pathway">
    <text evidence="2 14">Cofactor biosynthesis; riboflavin biosynthesis; 5-amino-6-(D-ribitylamino)uracil from GTP: step 2/4.</text>
</comment>
<keyword evidence="7 14" id="KW-0479">Metal-binding</keyword>
<evidence type="ECO:0000259" key="18">
    <source>
        <dbReference type="PROSITE" id="PS51747"/>
    </source>
</evidence>
<dbReference type="RefSeq" id="WP_244274910.1">
    <property type="nucleotide sequence ID" value="NZ_FXBM01000002.1"/>
</dbReference>
<gene>
    <name evidence="19" type="ORF">SAMN06295885_2717</name>
</gene>
<evidence type="ECO:0000256" key="14">
    <source>
        <dbReference type="PIRNR" id="PIRNR006769"/>
    </source>
</evidence>
<dbReference type="STRING" id="1891671.SAMN06295885_2717"/>
<dbReference type="CDD" id="cd01284">
    <property type="entry name" value="Riboflavin_deaminase-reductase"/>
    <property type="match status" value="1"/>
</dbReference>
<feature type="binding site" evidence="16">
    <location>
        <begin position="271"/>
        <end position="277"/>
    </location>
    <ligand>
        <name>NADP(+)</name>
        <dbReference type="ChEBI" id="CHEBI:58349"/>
    </ligand>
</feature>
<dbReference type="PANTHER" id="PTHR38011:SF7">
    <property type="entry name" value="2,5-DIAMINO-6-RIBOSYLAMINO-4(3H)-PYRIMIDINONE 5'-PHOSPHATE REDUCTASE"/>
    <property type="match status" value="1"/>
</dbReference>
<evidence type="ECO:0000256" key="11">
    <source>
        <dbReference type="ARBA" id="ARBA00023268"/>
    </source>
</evidence>
<comment type="function">
    <text evidence="1 14">Converts 2,5-diamino-6-(ribosylamino)-4(3h)-pyrimidinone 5'-phosphate into 5-amino-6-(ribosylamino)-2,4(1h,3h)-pyrimidinedione 5'-phosphate.</text>
</comment>
<feature type="binding site" evidence="16">
    <location>
        <position position="172"/>
    </location>
    <ligand>
        <name>NADP(+)</name>
        <dbReference type="ChEBI" id="CHEBI:58349"/>
    </ligand>
</feature>
<dbReference type="NCBIfam" id="TIGR00326">
    <property type="entry name" value="eubact_ribD"/>
    <property type="match status" value="1"/>
</dbReference>
<dbReference type="InterPro" id="IPR002734">
    <property type="entry name" value="RibDG_C"/>
</dbReference>
<dbReference type="GO" id="GO:0009231">
    <property type="term" value="P:riboflavin biosynthetic process"/>
    <property type="evidence" value="ECO:0007669"/>
    <property type="project" value="UniProtKB-UniPathway"/>
</dbReference>
<feature type="binding site" evidence="16">
    <location>
        <position position="170"/>
    </location>
    <ligand>
        <name>substrate</name>
    </ligand>
</feature>
<protein>
    <recommendedName>
        <fullName evidence="14">Riboflavin biosynthesis protein RibD</fullName>
    </recommendedName>
    <domain>
        <recommendedName>
            <fullName evidence="14">Diaminohydroxyphosphoribosylaminopyrimidine deaminase</fullName>
            <shortName evidence="14">DRAP deaminase</shortName>
            <ecNumber evidence="14">3.5.4.26</ecNumber>
        </recommendedName>
        <alternativeName>
            <fullName evidence="14">Riboflavin-specific deaminase</fullName>
        </alternativeName>
    </domain>
    <domain>
        <recommendedName>
            <fullName evidence="14">5-amino-6-(5-phosphoribosylamino)uracil reductase</fullName>
            <ecNumber evidence="14">1.1.1.193</ecNumber>
        </recommendedName>
        <alternativeName>
            <fullName evidence="14">HTP reductase</fullName>
        </alternativeName>
    </domain>
</protein>
<dbReference type="Gene3D" id="3.40.430.10">
    <property type="entry name" value="Dihydrofolate Reductase, subunit A"/>
    <property type="match status" value="2"/>
</dbReference>
<dbReference type="InterPro" id="IPR002125">
    <property type="entry name" value="CMP_dCMP_dom"/>
</dbReference>
<evidence type="ECO:0000256" key="9">
    <source>
        <dbReference type="ARBA" id="ARBA00022857"/>
    </source>
</evidence>
<feature type="binding site" evidence="16">
    <location>
        <position position="269"/>
    </location>
    <ligand>
        <name>substrate</name>
    </ligand>
</feature>
<evidence type="ECO:0000256" key="8">
    <source>
        <dbReference type="ARBA" id="ARBA00022833"/>
    </source>
</evidence>
<feature type="binding site" evidence="16">
    <location>
        <position position="202"/>
    </location>
    <ligand>
        <name>NADP(+)</name>
        <dbReference type="ChEBI" id="CHEBI:58349"/>
    </ligand>
</feature>
<evidence type="ECO:0000256" key="5">
    <source>
        <dbReference type="ARBA" id="ARBA00007417"/>
    </source>
</evidence>
<feature type="binding site" evidence="17">
    <location>
        <position position="78"/>
    </location>
    <ligand>
        <name>Zn(2+)</name>
        <dbReference type="ChEBI" id="CHEBI:29105"/>
        <note>catalytic</note>
    </ligand>
</feature>
<feature type="domain" description="CMP/dCMP-type deaminase" evidence="18">
    <location>
        <begin position="3"/>
        <end position="124"/>
    </location>
</feature>
<keyword evidence="14" id="KW-0378">Hydrolase</keyword>
<keyword evidence="11" id="KW-0511">Multifunctional enzyme</keyword>
<keyword evidence="20" id="KW-1185">Reference proteome</keyword>
<evidence type="ECO:0000256" key="4">
    <source>
        <dbReference type="ARBA" id="ARBA00005259"/>
    </source>
</evidence>
<dbReference type="InterPro" id="IPR016192">
    <property type="entry name" value="APOBEC/CMP_deaminase_Zn-bd"/>
</dbReference>
<keyword evidence="6 14" id="KW-0686">Riboflavin biosynthesis</keyword>
<feature type="binding site" evidence="17">
    <location>
        <position position="52"/>
    </location>
    <ligand>
        <name>Zn(2+)</name>
        <dbReference type="ChEBI" id="CHEBI:29105"/>
        <note>catalytic</note>
    </ligand>
</feature>
<dbReference type="PROSITE" id="PS51747">
    <property type="entry name" value="CYT_DCMP_DEAMINASES_2"/>
    <property type="match status" value="1"/>
</dbReference>
<dbReference type="InterPro" id="IPR050765">
    <property type="entry name" value="Riboflavin_Biosynth_HTPR"/>
</dbReference>
<evidence type="ECO:0000256" key="13">
    <source>
        <dbReference type="ARBA" id="ARBA00049886"/>
    </source>
</evidence>
<evidence type="ECO:0000256" key="15">
    <source>
        <dbReference type="PIRSR" id="PIRSR006769-1"/>
    </source>
</evidence>
<comment type="catalytic activity">
    <reaction evidence="13 14">
        <text>2,5-diamino-6-hydroxy-4-(5-phosphoribosylamino)-pyrimidine + H2O + H(+) = 5-amino-6-(5-phospho-D-ribosylamino)uracil + NH4(+)</text>
        <dbReference type="Rhea" id="RHEA:21868"/>
        <dbReference type="ChEBI" id="CHEBI:15377"/>
        <dbReference type="ChEBI" id="CHEBI:15378"/>
        <dbReference type="ChEBI" id="CHEBI:28938"/>
        <dbReference type="ChEBI" id="CHEBI:58453"/>
        <dbReference type="ChEBI" id="CHEBI:58614"/>
        <dbReference type="EC" id="3.5.4.26"/>
    </reaction>
</comment>
<dbReference type="SUPFAM" id="SSF53597">
    <property type="entry name" value="Dihydrofolate reductase-like"/>
    <property type="match status" value="1"/>
</dbReference>
<feature type="binding site" evidence="17">
    <location>
        <position position="87"/>
    </location>
    <ligand>
        <name>Zn(2+)</name>
        <dbReference type="ChEBI" id="CHEBI:29105"/>
        <note>catalytic</note>
    </ligand>
</feature>
<dbReference type="PIRSF" id="PIRSF006769">
    <property type="entry name" value="RibD"/>
    <property type="match status" value="1"/>
</dbReference>
<organism evidence="19 20">
    <name type="scientific">Rathayibacter oskolensis</name>
    <dbReference type="NCBI Taxonomy" id="1891671"/>
    <lineage>
        <taxon>Bacteria</taxon>
        <taxon>Bacillati</taxon>
        <taxon>Actinomycetota</taxon>
        <taxon>Actinomycetes</taxon>
        <taxon>Micrococcales</taxon>
        <taxon>Microbacteriaceae</taxon>
        <taxon>Rathayibacter</taxon>
    </lineage>
</organism>
<feature type="binding site" evidence="16">
    <location>
        <position position="186"/>
    </location>
    <ligand>
        <name>substrate</name>
    </ligand>
</feature>
<accession>A0A1X7P7A0</accession>
<dbReference type="Pfam" id="PF01872">
    <property type="entry name" value="RibD_C"/>
    <property type="match status" value="1"/>
</dbReference>
<evidence type="ECO:0000256" key="1">
    <source>
        <dbReference type="ARBA" id="ARBA00002151"/>
    </source>
</evidence>
<dbReference type="InterPro" id="IPR004794">
    <property type="entry name" value="Eubact_RibD"/>
</dbReference>
<evidence type="ECO:0000313" key="19">
    <source>
        <dbReference type="EMBL" id="SMH46326.1"/>
    </source>
</evidence>
<evidence type="ECO:0000256" key="2">
    <source>
        <dbReference type="ARBA" id="ARBA00004882"/>
    </source>
</evidence>
<evidence type="ECO:0000256" key="10">
    <source>
        <dbReference type="ARBA" id="ARBA00023002"/>
    </source>
</evidence>
<evidence type="ECO:0000256" key="3">
    <source>
        <dbReference type="ARBA" id="ARBA00004910"/>
    </source>
</evidence>
<dbReference type="GO" id="GO:0008835">
    <property type="term" value="F:diaminohydroxyphosphoribosylaminopyrimidine deaminase activity"/>
    <property type="evidence" value="ECO:0007669"/>
    <property type="project" value="UniProtKB-EC"/>
</dbReference>
<dbReference type="PANTHER" id="PTHR38011">
    <property type="entry name" value="DIHYDROFOLATE REDUCTASE FAMILY PROTEIN (AFU_ORTHOLOGUE AFUA_8G06820)"/>
    <property type="match status" value="1"/>
</dbReference>
<dbReference type="SUPFAM" id="SSF53927">
    <property type="entry name" value="Cytidine deaminase-like"/>
    <property type="match status" value="1"/>
</dbReference>
<evidence type="ECO:0000256" key="16">
    <source>
        <dbReference type="PIRSR" id="PIRSR006769-2"/>
    </source>
</evidence>
<dbReference type="EC" id="3.5.4.26" evidence="14"/>
<feature type="binding site" evidence="16">
    <location>
        <position position="198"/>
    </location>
    <ligand>
        <name>NADP(+)</name>
        <dbReference type="ChEBI" id="CHEBI:58349"/>
    </ligand>
</feature>
<dbReference type="UniPathway" id="UPA00275">
    <property type="reaction ID" value="UER00401"/>
</dbReference>
<evidence type="ECO:0000256" key="6">
    <source>
        <dbReference type="ARBA" id="ARBA00022619"/>
    </source>
</evidence>
<keyword evidence="9 14" id="KW-0521">NADP</keyword>
<comment type="catalytic activity">
    <reaction evidence="12 14">
        <text>5-amino-6-(5-phospho-D-ribitylamino)uracil + NADP(+) = 5-amino-6-(5-phospho-D-ribosylamino)uracil + NADPH + H(+)</text>
        <dbReference type="Rhea" id="RHEA:17845"/>
        <dbReference type="ChEBI" id="CHEBI:15378"/>
        <dbReference type="ChEBI" id="CHEBI:57783"/>
        <dbReference type="ChEBI" id="CHEBI:58349"/>
        <dbReference type="ChEBI" id="CHEBI:58421"/>
        <dbReference type="ChEBI" id="CHEBI:58453"/>
        <dbReference type="EC" id="1.1.1.193"/>
    </reaction>
</comment>
<evidence type="ECO:0000256" key="7">
    <source>
        <dbReference type="ARBA" id="ARBA00022723"/>
    </source>
</evidence>
<feature type="binding site" evidence="16">
    <location>
        <position position="206"/>
    </location>
    <ligand>
        <name>substrate</name>
    </ligand>
</feature>
<feature type="binding site" evidence="16">
    <location>
        <position position="156"/>
    </location>
    <ligand>
        <name>NADP(+)</name>
        <dbReference type="ChEBI" id="CHEBI:58349"/>
    </ligand>
</feature>
<dbReference type="PROSITE" id="PS00903">
    <property type="entry name" value="CYT_DCMP_DEAMINASES_1"/>
    <property type="match status" value="1"/>
</dbReference>
<dbReference type="Proteomes" id="UP000193711">
    <property type="component" value="Unassembled WGS sequence"/>
</dbReference>
<dbReference type="AlphaFoldDB" id="A0A1X7P7A0"/>
<dbReference type="Gene3D" id="3.40.140.10">
    <property type="entry name" value="Cytidine Deaminase, domain 2"/>
    <property type="match status" value="1"/>
</dbReference>
<comment type="similarity">
    <text evidence="4 14">In the N-terminal section; belongs to the cytidine and deoxycytidylate deaminase family.</text>
</comment>
<dbReference type="EMBL" id="FXBM01000002">
    <property type="protein sequence ID" value="SMH46326.1"/>
    <property type="molecule type" value="Genomic_DNA"/>
</dbReference>
<keyword evidence="10 14" id="KW-0560">Oxidoreductase</keyword>
<dbReference type="InterPro" id="IPR024072">
    <property type="entry name" value="DHFR-like_dom_sf"/>
</dbReference>
<dbReference type="EC" id="1.1.1.193" evidence="14"/>
<dbReference type="GO" id="GO:0008270">
    <property type="term" value="F:zinc ion binding"/>
    <property type="evidence" value="ECO:0007669"/>
    <property type="project" value="InterPro"/>
</dbReference>
<comment type="pathway">
    <text evidence="3 14">Cofactor biosynthesis; riboflavin biosynthesis; 5-amino-6-(D-ribitylamino)uracil from GTP: step 3/4.</text>
</comment>